<keyword evidence="6" id="KW-1185">Reference proteome</keyword>
<dbReference type="Pfam" id="PF13205">
    <property type="entry name" value="Big_5"/>
    <property type="match status" value="1"/>
</dbReference>
<evidence type="ECO:0000256" key="1">
    <source>
        <dbReference type="ARBA" id="ARBA00022729"/>
    </source>
</evidence>
<dbReference type="InterPro" id="IPR032812">
    <property type="entry name" value="SbsA_Ig"/>
</dbReference>
<feature type="compositionally biased region" description="Low complexity" evidence="2">
    <location>
        <begin position="640"/>
        <end position="663"/>
    </location>
</feature>
<keyword evidence="3" id="KW-1133">Transmembrane helix</keyword>
<name>A0A2V3PRL6_9BACT</name>
<keyword evidence="3" id="KW-0472">Membrane</keyword>
<evidence type="ECO:0000256" key="2">
    <source>
        <dbReference type="SAM" id="MobiDB-lite"/>
    </source>
</evidence>
<keyword evidence="1" id="KW-0732">Signal</keyword>
<dbReference type="Proteomes" id="UP000247973">
    <property type="component" value="Unassembled WGS sequence"/>
</dbReference>
<dbReference type="AlphaFoldDB" id="A0A2V3PRL6"/>
<feature type="transmembrane region" description="Helical" evidence="3">
    <location>
        <begin position="12"/>
        <end position="33"/>
    </location>
</feature>
<feature type="region of interest" description="Disordered" evidence="2">
    <location>
        <begin position="606"/>
        <end position="663"/>
    </location>
</feature>
<sequence length="663" mass="75832">MLKYSITSVRKDVIRNLILVVSGIIVISCASIGSPSGGDYDFDPPKVLSSTPQPNQTFVKSGKIQIVFDELVQIEKPMEKVIVTPPQKNFPIIRAQNNRVIVELKDTLIANTTYTVDFTDAIVDNNEKNALENFALSFSTGEIVDTLSISGKVLSAYNLEPVSGMYVGIHSDLSDTAFTKLPFKRISRTNELGRFTIKGIAPGEYKLYALDDVNRDYKYDNPAEAIAFLETIIVPTVQGAVREDTIFNKDLTVDTIRTVNYTKFLPDNVVLRSFTSDFKRQYLQKHERLTDDIISIYFGSATEMPKIEPLDVPYGISEWTVLERTAGNDTLKFWITEKAIADMDTINLKVSYNKTDSLNLLQSVTDTLKFINRTKKKTPPKDEKKKGKEPEITFLALTTNIAQTFDVYRNIDIEFDFPVKDFDKSKIRLGLKADSTYSDVNYILKQDTLNPRKYQLQHKWRFGEEYRFAVDSGAIHSYSGLWNDRLEALFKIKKLDEYGSFIFSMSNLPDSVPAFVELLDKSDKAMYQAPVKDGAASFEFINPGIYYARAIVDNNGNGKWDTGEYSEMRQPEMVYYYSKALDLKPFWEIKEYWDVLWAPLDKQKPLDITKNKPKDDEKRKKAMERRDAQNEKRESQQKSNRNNANGMNQNQNQNTGANYNQSY</sequence>
<evidence type="ECO:0000313" key="5">
    <source>
        <dbReference type="EMBL" id="PXV67433.1"/>
    </source>
</evidence>
<keyword evidence="3" id="KW-0812">Transmembrane</keyword>
<dbReference type="OrthoDB" id="9809989at2"/>
<dbReference type="PROSITE" id="PS51257">
    <property type="entry name" value="PROKAR_LIPOPROTEIN"/>
    <property type="match status" value="1"/>
</dbReference>
<proteinExistence type="predicted"/>
<evidence type="ECO:0000313" key="6">
    <source>
        <dbReference type="Proteomes" id="UP000247973"/>
    </source>
</evidence>
<comment type="caution">
    <text evidence="5">The sequence shown here is derived from an EMBL/GenBank/DDBJ whole genome shotgun (WGS) entry which is preliminary data.</text>
</comment>
<evidence type="ECO:0000259" key="4">
    <source>
        <dbReference type="Pfam" id="PF13205"/>
    </source>
</evidence>
<feature type="compositionally biased region" description="Basic and acidic residues" evidence="2">
    <location>
        <begin position="606"/>
        <end position="636"/>
    </location>
</feature>
<protein>
    <submittedName>
        <fullName evidence="5">Ig-like domain-containing protein</fullName>
    </submittedName>
</protein>
<evidence type="ECO:0000256" key="3">
    <source>
        <dbReference type="SAM" id="Phobius"/>
    </source>
</evidence>
<accession>A0A2V3PRL6</accession>
<gene>
    <name evidence="5" type="ORF">CLV62_103106</name>
</gene>
<reference evidence="5 6" key="1">
    <citation type="submission" date="2018-03" db="EMBL/GenBank/DDBJ databases">
        <title>Genomic Encyclopedia of Archaeal and Bacterial Type Strains, Phase II (KMG-II): from individual species to whole genera.</title>
        <authorList>
            <person name="Goeker M."/>
        </authorList>
    </citation>
    <scope>NUCLEOTIDE SEQUENCE [LARGE SCALE GENOMIC DNA]</scope>
    <source>
        <strain evidence="5 6">DSM 100214</strain>
    </source>
</reference>
<organism evidence="5 6">
    <name type="scientific">Dysgonomonas alginatilytica</name>
    <dbReference type="NCBI Taxonomy" id="1605892"/>
    <lineage>
        <taxon>Bacteria</taxon>
        <taxon>Pseudomonadati</taxon>
        <taxon>Bacteroidota</taxon>
        <taxon>Bacteroidia</taxon>
        <taxon>Bacteroidales</taxon>
        <taxon>Dysgonomonadaceae</taxon>
        <taxon>Dysgonomonas</taxon>
    </lineage>
</organism>
<feature type="domain" description="SbsA Ig-like" evidence="4">
    <location>
        <begin position="43"/>
        <end position="140"/>
    </location>
</feature>
<dbReference type="RefSeq" id="WP_110309588.1">
    <property type="nucleotide sequence ID" value="NZ_QICL01000003.1"/>
</dbReference>
<dbReference type="EMBL" id="QICL01000003">
    <property type="protein sequence ID" value="PXV67433.1"/>
    <property type="molecule type" value="Genomic_DNA"/>
</dbReference>